<evidence type="ECO:0000313" key="1">
    <source>
        <dbReference type="EMBL" id="MPN36999.1"/>
    </source>
</evidence>
<sequence>MKFLLTLTTLCGATLLLSGAELKLRPEADGMLIDSDGDGVVNTVLVHTDKRDLLELLTGKLGNGIHRSALEYRIPENIAISKATLTLTLNGKTGCHPDTPGNSGPATTLWIYGGPEANGKIELADDGAGEKVAVVLTGSTVDVSKPIVVDVTAQLKQLAAAKSAWVGFRLEADDETNAKSTWRVRSAEFARRYAASSYPTLTIITE</sequence>
<name>A0A645HFQ5_9ZZZZ</name>
<dbReference type="EMBL" id="VSSQ01091443">
    <property type="protein sequence ID" value="MPN36999.1"/>
    <property type="molecule type" value="Genomic_DNA"/>
</dbReference>
<proteinExistence type="predicted"/>
<gene>
    <name evidence="1" type="ORF">SDC9_184511</name>
</gene>
<accession>A0A645HFQ5</accession>
<comment type="caution">
    <text evidence="1">The sequence shown here is derived from an EMBL/GenBank/DDBJ whole genome shotgun (WGS) entry which is preliminary data.</text>
</comment>
<dbReference type="AlphaFoldDB" id="A0A645HFQ5"/>
<protein>
    <submittedName>
        <fullName evidence="1">Uncharacterized protein</fullName>
    </submittedName>
</protein>
<organism evidence="1">
    <name type="scientific">bioreactor metagenome</name>
    <dbReference type="NCBI Taxonomy" id="1076179"/>
    <lineage>
        <taxon>unclassified sequences</taxon>
        <taxon>metagenomes</taxon>
        <taxon>ecological metagenomes</taxon>
    </lineage>
</organism>
<reference evidence="1" key="1">
    <citation type="submission" date="2019-08" db="EMBL/GenBank/DDBJ databases">
        <authorList>
            <person name="Kucharzyk K."/>
            <person name="Murdoch R.W."/>
            <person name="Higgins S."/>
            <person name="Loffler F."/>
        </authorList>
    </citation>
    <scope>NUCLEOTIDE SEQUENCE</scope>
</reference>